<organism evidence="2 3">
    <name type="scientific">Halalkalibacter suaedae</name>
    <dbReference type="NCBI Taxonomy" id="2822140"/>
    <lineage>
        <taxon>Bacteria</taxon>
        <taxon>Bacillati</taxon>
        <taxon>Bacillota</taxon>
        <taxon>Bacilli</taxon>
        <taxon>Bacillales</taxon>
        <taxon>Bacillaceae</taxon>
        <taxon>Halalkalibacter</taxon>
    </lineage>
</organism>
<dbReference type="AlphaFoldDB" id="A0A941ALL0"/>
<evidence type="ECO:0000313" key="3">
    <source>
        <dbReference type="Proteomes" id="UP000678228"/>
    </source>
</evidence>
<comment type="caution">
    <text evidence="2">The sequence shown here is derived from an EMBL/GenBank/DDBJ whole genome shotgun (WGS) entry which is preliminary data.</text>
</comment>
<dbReference type="HAMAP" id="MF_01861">
    <property type="entry name" value="UPF0738"/>
    <property type="match status" value="1"/>
</dbReference>
<gene>
    <name evidence="2" type="ORF">J7W16_00095</name>
</gene>
<accession>A0A941ALL0</accession>
<dbReference type="RefSeq" id="WP_210594898.1">
    <property type="nucleotide sequence ID" value="NZ_JAGKSQ010000001.1"/>
</dbReference>
<reference evidence="2" key="1">
    <citation type="submission" date="2021-03" db="EMBL/GenBank/DDBJ databases">
        <title>Bacillus suaedae sp. nov., isolated from Suaeda aralocaspica.</title>
        <authorList>
            <person name="Lei R.F.R."/>
        </authorList>
    </citation>
    <scope>NUCLEOTIDE SEQUENCE</scope>
    <source>
        <strain evidence="2">YZJH907-2</strain>
    </source>
</reference>
<dbReference type="InterPro" id="IPR020908">
    <property type="entry name" value="UPF0738"/>
</dbReference>
<evidence type="ECO:0000313" key="2">
    <source>
        <dbReference type="EMBL" id="MBP3949510.1"/>
    </source>
</evidence>
<comment type="similarity">
    <text evidence="1">Belongs to the UPF0738 family.</text>
</comment>
<dbReference type="Pfam" id="PF19785">
    <property type="entry name" value="UPF0738"/>
    <property type="match status" value="1"/>
</dbReference>
<name>A0A941ALL0_9BACI</name>
<keyword evidence="3" id="KW-1185">Reference proteome</keyword>
<proteinExistence type="inferred from homology"/>
<dbReference type="EMBL" id="JAGKSQ010000001">
    <property type="protein sequence ID" value="MBP3949510.1"/>
    <property type="molecule type" value="Genomic_DNA"/>
</dbReference>
<dbReference type="Proteomes" id="UP000678228">
    <property type="component" value="Unassembled WGS sequence"/>
</dbReference>
<protein>
    <recommendedName>
        <fullName evidence="1">UPF0738 protein J7W16_00095</fullName>
    </recommendedName>
</protein>
<sequence length="125" mass="14762">MKKLYVTQIKDGNPYIAEIAETLDLQITEQLKAGDRMLVDSDHLHFIYILEDETEFYYVMLSQETWPQLKKFREEEAEFVLLLANDYKLTLTNLREELNYLVDNIEGNGNYGEKMEKAVQELFLS</sequence>
<evidence type="ECO:0000256" key="1">
    <source>
        <dbReference type="HAMAP-Rule" id="MF_01861"/>
    </source>
</evidence>